<protein>
    <submittedName>
        <fullName evidence="3">Uncharacterized protein LOC108851292</fullName>
    </submittedName>
    <submittedName>
        <fullName evidence="4">Uncharacterized protein LOC130507500</fullName>
    </submittedName>
</protein>
<evidence type="ECO:0000313" key="4">
    <source>
        <dbReference type="RefSeq" id="XP_056858188.1"/>
    </source>
</evidence>
<gene>
    <name evidence="3" type="primary">LOC108851292</name>
    <name evidence="4" type="synonym">LOC130507500</name>
</gene>
<organism evidence="2 3">
    <name type="scientific">Raphanus sativus</name>
    <name type="common">Radish</name>
    <name type="synonym">Raphanus raphanistrum var. sativus</name>
    <dbReference type="NCBI Taxonomy" id="3726"/>
    <lineage>
        <taxon>Eukaryota</taxon>
        <taxon>Viridiplantae</taxon>
        <taxon>Streptophyta</taxon>
        <taxon>Embryophyta</taxon>
        <taxon>Tracheophyta</taxon>
        <taxon>Spermatophyta</taxon>
        <taxon>Magnoliopsida</taxon>
        <taxon>eudicotyledons</taxon>
        <taxon>Gunneridae</taxon>
        <taxon>Pentapetalae</taxon>
        <taxon>rosids</taxon>
        <taxon>malvids</taxon>
        <taxon>Brassicales</taxon>
        <taxon>Brassicaceae</taxon>
        <taxon>Brassiceae</taxon>
        <taxon>Raphanus</taxon>
    </lineage>
</organism>
<sequence>MQVNDGRTAFFWFDNWLQTGRLIDITGAVGTCYLGIPRTAKVCDAVSQAQWNVRGHRSRHFRELHARIQREPVLDVEQGHDVILWKHSEDDYKPWFSSKQTWEQIREHKTTVIWSKTVWFAQGVPRFSFMVWLVVKNRLATGDRMRAWGLHQSCVLCGERDETRDHIFFACPYSFTVWNNLAGRLSGYRTDPDWEITLQFLTNNDLQYLDKILLKLVFQTSIYHIWQERNKRRHHTGYRSVDQLIRLIDKAVRNRISSLRYGADHKLGRMMQRWFEMTQTT</sequence>
<dbReference type="PANTHER" id="PTHR33116:SF76">
    <property type="entry name" value="DUF4283 DOMAIN-CONTAINING PROTEIN"/>
    <property type="match status" value="1"/>
</dbReference>
<accession>A0A6J0N7R6</accession>
<dbReference type="Proteomes" id="UP000504610">
    <property type="component" value="Chromosome 4"/>
</dbReference>
<name>A0A6J0N7R6_RAPSA</name>
<dbReference type="PANTHER" id="PTHR33116">
    <property type="entry name" value="REVERSE TRANSCRIPTASE ZINC-BINDING DOMAIN-CONTAINING PROTEIN-RELATED-RELATED"/>
    <property type="match status" value="1"/>
</dbReference>
<dbReference type="OrthoDB" id="1938625at2759"/>
<dbReference type="KEGG" id="rsz:108851292"/>
<reference evidence="3 4" key="2">
    <citation type="submission" date="2025-04" db="UniProtKB">
        <authorList>
            <consortium name="RefSeq"/>
        </authorList>
    </citation>
    <scope>IDENTIFICATION</scope>
    <source>
        <tissue evidence="3 4">Leaf</tissue>
    </source>
</reference>
<keyword evidence="2" id="KW-1185">Reference proteome</keyword>
<evidence type="ECO:0000259" key="1">
    <source>
        <dbReference type="Pfam" id="PF13966"/>
    </source>
</evidence>
<evidence type="ECO:0000313" key="2">
    <source>
        <dbReference type="Proteomes" id="UP000504610"/>
    </source>
</evidence>
<proteinExistence type="predicted"/>
<dbReference type="RefSeq" id="XP_018480201.1">
    <property type="nucleotide sequence ID" value="XM_018624699.1"/>
</dbReference>
<dbReference type="GeneID" id="108851292"/>
<feature type="domain" description="Reverse transcriptase zinc-binding" evidence="1">
    <location>
        <begin position="96"/>
        <end position="178"/>
    </location>
</feature>
<dbReference type="AlphaFoldDB" id="A0A6J0N7R6"/>
<dbReference type="RefSeq" id="XP_056858188.1">
    <property type="nucleotide sequence ID" value="XM_057002208.1"/>
</dbReference>
<dbReference type="Pfam" id="PF13966">
    <property type="entry name" value="zf-RVT"/>
    <property type="match status" value="1"/>
</dbReference>
<evidence type="ECO:0000313" key="3">
    <source>
        <dbReference type="RefSeq" id="XP_018480201.1"/>
    </source>
</evidence>
<dbReference type="KEGG" id="rsz:130507500"/>
<reference evidence="2" key="1">
    <citation type="journal article" date="2019" name="Database">
        <title>The radish genome database (RadishGD): an integrated information resource for radish genomics.</title>
        <authorList>
            <person name="Yu H.J."/>
            <person name="Baek S."/>
            <person name="Lee Y.J."/>
            <person name="Cho A."/>
            <person name="Mun J.H."/>
        </authorList>
    </citation>
    <scope>NUCLEOTIDE SEQUENCE [LARGE SCALE GENOMIC DNA]</scope>
    <source>
        <strain evidence="2">cv. WK10039</strain>
    </source>
</reference>
<dbReference type="InterPro" id="IPR026960">
    <property type="entry name" value="RVT-Znf"/>
</dbReference>